<dbReference type="AlphaFoldDB" id="A0AA36C397"/>
<accession>A0AA36C397</accession>
<evidence type="ECO:0000259" key="4">
    <source>
        <dbReference type="Pfam" id="PF00171"/>
    </source>
</evidence>
<evidence type="ECO:0000256" key="3">
    <source>
        <dbReference type="SAM" id="MobiDB-lite"/>
    </source>
</evidence>
<feature type="domain" description="Aldehyde dehydrogenase" evidence="4">
    <location>
        <begin position="3"/>
        <end position="153"/>
    </location>
</feature>
<dbReference type="Gene3D" id="3.40.605.10">
    <property type="entry name" value="Aldehyde Dehydrogenase, Chain A, domain 1"/>
    <property type="match status" value="1"/>
</dbReference>
<comment type="similarity">
    <text evidence="1">Belongs to the aldehyde dehydrogenase family.</text>
</comment>
<feature type="region of interest" description="Disordered" evidence="3">
    <location>
        <begin position="178"/>
        <end position="201"/>
    </location>
</feature>
<evidence type="ECO:0000313" key="6">
    <source>
        <dbReference type="Proteomes" id="UP001177023"/>
    </source>
</evidence>
<keyword evidence="6" id="KW-1185">Reference proteome</keyword>
<sequence length="201" mass="21289">MAAAATKATAAQKDWAARPYTERAAVLRRAGQLFEQYADEIGEWVIREAGSIRPRPGWKPHTAAEECYNAAALAAPCRRGSALGATSAELPRRVPVGTVGVIAPFNFPIILSIRAVAPALALGNSVILKPDRARRSAAVWFSLASSKKQAPAGCSACCRAALTPVRQSWFIRAFASSHSPGRPELDAGRRTGGPLSQARSS</sequence>
<dbReference type="EMBL" id="CATQJA010000056">
    <property type="protein sequence ID" value="CAJ0557598.1"/>
    <property type="molecule type" value="Genomic_DNA"/>
</dbReference>
<evidence type="ECO:0000256" key="1">
    <source>
        <dbReference type="ARBA" id="ARBA00009986"/>
    </source>
</evidence>
<comment type="caution">
    <text evidence="5">The sequence shown here is derived from an EMBL/GenBank/DDBJ whole genome shotgun (WGS) entry which is preliminary data.</text>
</comment>
<dbReference type="InterPro" id="IPR016162">
    <property type="entry name" value="Ald_DH_N"/>
</dbReference>
<dbReference type="InterPro" id="IPR016161">
    <property type="entry name" value="Ald_DH/histidinol_DH"/>
</dbReference>
<feature type="non-terminal residue" evidence="5">
    <location>
        <position position="201"/>
    </location>
</feature>
<dbReference type="SUPFAM" id="SSF53720">
    <property type="entry name" value="ALDH-like"/>
    <property type="match status" value="1"/>
</dbReference>
<proteinExistence type="inferred from homology"/>
<evidence type="ECO:0000256" key="2">
    <source>
        <dbReference type="ARBA" id="ARBA00023027"/>
    </source>
</evidence>
<dbReference type="Proteomes" id="UP001177023">
    <property type="component" value="Unassembled WGS sequence"/>
</dbReference>
<name>A0AA36C397_9BILA</name>
<dbReference type="Pfam" id="PF00171">
    <property type="entry name" value="Aldedh"/>
    <property type="match status" value="1"/>
</dbReference>
<dbReference type="PANTHER" id="PTHR42986:SF1">
    <property type="entry name" value="BENZALDEHYDE DEHYDROGENASE YFMT"/>
    <property type="match status" value="1"/>
</dbReference>
<dbReference type="InterPro" id="IPR015590">
    <property type="entry name" value="Aldehyde_DH_dom"/>
</dbReference>
<evidence type="ECO:0000313" key="5">
    <source>
        <dbReference type="EMBL" id="CAJ0557598.1"/>
    </source>
</evidence>
<reference evidence="5" key="1">
    <citation type="submission" date="2023-06" db="EMBL/GenBank/DDBJ databases">
        <authorList>
            <person name="Delattre M."/>
        </authorList>
    </citation>
    <scope>NUCLEOTIDE SEQUENCE</scope>
    <source>
        <strain evidence="5">AF72</strain>
    </source>
</reference>
<gene>
    <name evidence="5" type="ORF">MSPICULIGERA_LOCUS356</name>
</gene>
<dbReference type="GO" id="GO:0016491">
    <property type="term" value="F:oxidoreductase activity"/>
    <property type="evidence" value="ECO:0007669"/>
    <property type="project" value="InterPro"/>
</dbReference>
<keyword evidence="2" id="KW-0520">NAD</keyword>
<organism evidence="5 6">
    <name type="scientific">Mesorhabditis spiculigera</name>
    <dbReference type="NCBI Taxonomy" id="96644"/>
    <lineage>
        <taxon>Eukaryota</taxon>
        <taxon>Metazoa</taxon>
        <taxon>Ecdysozoa</taxon>
        <taxon>Nematoda</taxon>
        <taxon>Chromadorea</taxon>
        <taxon>Rhabditida</taxon>
        <taxon>Rhabditina</taxon>
        <taxon>Rhabditomorpha</taxon>
        <taxon>Rhabditoidea</taxon>
        <taxon>Rhabditidae</taxon>
        <taxon>Mesorhabditinae</taxon>
        <taxon>Mesorhabditis</taxon>
    </lineage>
</organism>
<protein>
    <recommendedName>
        <fullName evidence="4">Aldehyde dehydrogenase domain-containing protein</fullName>
    </recommendedName>
</protein>
<dbReference type="PANTHER" id="PTHR42986">
    <property type="entry name" value="BENZALDEHYDE DEHYDROGENASE YFMT"/>
    <property type="match status" value="1"/>
</dbReference>